<dbReference type="RefSeq" id="XP_001484851.2">
    <property type="nucleotide sequence ID" value="XM_001484801.1"/>
</dbReference>
<dbReference type="PANTHER" id="PTHR13230">
    <property type="entry name" value="GENERAL TRANSCRIPTION FACTOR IIIC, POLYPEPTIDE 5"/>
    <property type="match status" value="1"/>
</dbReference>
<keyword evidence="9" id="KW-1185">Reference proteome</keyword>
<reference evidence="8 9" key="1">
    <citation type="journal article" date="2009" name="Nature">
        <title>Evolution of pathogenicity and sexual reproduction in eight Candida genomes.</title>
        <authorList>
            <person name="Butler G."/>
            <person name="Rasmussen M.D."/>
            <person name="Lin M.F."/>
            <person name="Santos M.A."/>
            <person name="Sakthikumar S."/>
            <person name="Munro C.A."/>
            <person name="Rheinbay E."/>
            <person name="Grabherr M."/>
            <person name="Forche A."/>
            <person name="Reedy J.L."/>
            <person name="Agrafioti I."/>
            <person name="Arnaud M.B."/>
            <person name="Bates S."/>
            <person name="Brown A.J."/>
            <person name="Brunke S."/>
            <person name="Costanzo M.C."/>
            <person name="Fitzpatrick D.A."/>
            <person name="de Groot P.W."/>
            <person name="Harris D."/>
            <person name="Hoyer L.L."/>
            <person name="Hube B."/>
            <person name="Klis F.M."/>
            <person name="Kodira C."/>
            <person name="Lennard N."/>
            <person name="Logue M.E."/>
            <person name="Martin R."/>
            <person name="Neiman A.M."/>
            <person name="Nikolaou E."/>
            <person name="Quail M.A."/>
            <person name="Quinn J."/>
            <person name="Santos M.C."/>
            <person name="Schmitzberger F.F."/>
            <person name="Sherlock G."/>
            <person name="Shah P."/>
            <person name="Silverstein K.A."/>
            <person name="Skrzypek M.S."/>
            <person name="Soll D."/>
            <person name="Staggs R."/>
            <person name="Stansfield I."/>
            <person name="Stumpf M.P."/>
            <person name="Sudbery P.E."/>
            <person name="Srikantha T."/>
            <person name="Zeng Q."/>
            <person name="Berman J."/>
            <person name="Berriman M."/>
            <person name="Heitman J."/>
            <person name="Gow N.A."/>
            <person name="Lorenz M.C."/>
            <person name="Birren B.W."/>
            <person name="Kellis M."/>
            <person name="Cuomo C.A."/>
        </authorList>
    </citation>
    <scope>NUCLEOTIDE SEQUENCE [LARGE SCALE GENOMIC DNA]</scope>
    <source>
        <strain evidence="9">ATCC 6260 / CBS 566 / DSM 6381 / JCM 1539 / NBRC 10279 / NRRL Y-324</strain>
    </source>
</reference>
<feature type="compositionally biased region" description="Basic and acidic residues" evidence="5">
    <location>
        <begin position="515"/>
        <end position="524"/>
    </location>
</feature>
<name>A5DH29_PICGU</name>
<dbReference type="InterPro" id="IPR019136">
    <property type="entry name" value="TF_IIIC_su-5_HTH"/>
</dbReference>
<dbReference type="GO" id="GO:0000127">
    <property type="term" value="C:transcription factor TFIIIC complex"/>
    <property type="evidence" value="ECO:0007669"/>
    <property type="project" value="InterPro"/>
</dbReference>
<dbReference type="InterPro" id="IPR041499">
    <property type="entry name" value="Tfc1/Sfc1_N"/>
</dbReference>
<evidence type="ECO:0008006" key="10">
    <source>
        <dbReference type="Google" id="ProtNLM"/>
    </source>
</evidence>
<evidence type="ECO:0000259" key="7">
    <source>
        <dbReference type="Pfam" id="PF17682"/>
    </source>
</evidence>
<keyword evidence="2" id="KW-0238">DNA-binding</keyword>
<dbReference type="EMBL" id="CH408157">
    <property type="protein sequence ID" value="EDK38482.2"/>
    <property type="molecule type" value="Genomic_DNA"/>
</dbReference>
<dbReference type="AlphaFoldDB" id="A5DH29"/>
<dbReference type="PANTHER" id="PTHR13230:SF5">
    <property type="entry name" value="GENERAL TRANSCRIPTION FACTOR 3C POLYPEPTIDE 5"/>
    <property type="match status" value="1"/>
</dbReference>
<dbReference type="GO" id="GO:0006384">
    <property type="term" value="P:transcription initiation at RNA polymerase III promoter"/>
    <property type="evidence" value="ECO:0007669"/>
    <property type="project" value="InterPro"/>
</dbReference>
<evidence type="ECO:0000313" key="8">
    <source>
        <dbReference type="EMBL" id="EDK38482.2"/>
    </source>
</evidence>
<accession>A5DH29</accession>
<feature type="compositionally biased region" description="Acidic residues" evidence="5">
    <location>
        <begin position="490"/>
        <end position="514"/>
    </location>
</feature>
<dbReference type="GO" id="GO:0005634">
    <property type="term" value="C:nucleus"/>
    <property type="evidence" value="ECO:0007669"/>
    <property type="project" value="UniProtKB-SubCell"/>
</dbReference>
<feature type="domain" description="Transcription factor IIIC subunit Tfc1/Sfc1 triple barrel" evidence="7">
    <location>
        <begin position="15"/>
        <end position="151"/>
    </location>
</feature>
<comment type="subcellular location">
    <subcellularLocation>
        <location evidence="1">Nucleus</location>
    </subcellularLocation>
</comment>
<feature type="domain" description="Transcription factor IIIC subunit 5 HTH" evidence="6">
    <location>
        <begin position="203"/>
        <end position="364"/>
    </location>
</feature>
<organism evidence="8 9">
    <name type="scientific">Meyerozyma guilliermondii (strain ATCC 6260 / CBS 566 / DSM 6381 / JCM 1539 / NBRC 10279 / NRRL Y-324)</name>
    <name type="common">Yeast</name>
    <name type="synonym">Candida guilliermondii</name>
    <dbReference type="NCBI Taxonomy" id="294746"/>
    <lineage>
        <taxon>Eukaryota</taxon>
        <taxon>Fungi</taxon>
        <taxon>Dikarya</taxon>
        <taxon>Ascomycota</taxon>
        <taxon>Saccharomycotina</taxon>
        <taxon>Pichiomycetes</taxon>
        <taxon>Debaryomycetaceae</taxon>
        <taxon>Meyerozyma</taxon>
    </lineage>
</organism>
<dbReference type="KEGG" id="pgu:PGUG_02580"/>
<evidence type="ECO:0000256" key="4">
    <source>
        <dbReference type="ARBA" id="ARBA00023242"/>
    </source>
</evidence>
<dbReference type="GeneID" id="5126662"/>
<keyword evidence="3" id="KW-0804">Transcription</keyword>
<dbReference type="InParanoid" id="A5DH29"/>
<feature type="region of interest" description="Disordered" evidence="5">
    <location>
        <begin position="488"/>
        <end position="524"/>
    </location>
</feature>
<dbReference type="HOGENOM" id="CLU_020038_0_0_1"/>
<proteinExistence type="predicted"/>
<evidence type="ECO:0000313" key="9">
    <source>
        <dbReference type="Proteomes" id="UP000001997"/>
    </source>
</evidence>
<dbReference type="Proteomes" id="UP000001997">
    <property type="component" value="Unassembled WGS sequence"/>
</dbReference>
<keyword evidence="4" id="KW-0539">Nucleus</keyword>
<protein>
    <recommendedName>
        <fullName evidence="10">Transcription factor IIIC subunit 5 HTH domain-containing protein</fullName>
    </recommendedName>
</protein>
<sequence>MSAEKHAMDVPRVAAVELPLNVRDTDRAIAMLGGKERIARAISEANPGAPHPVPGNGAGAAPTTAAGTVIPLELRLREDPFHHPIQSSLTNQERILLKVSVPKRVMSKLDKNVSAHKALMECANSGAQYKVQPVAIINKTYSFKRMADFQAITKHNPVAQEYQQLINANSLQPITDILTKRSNFQGIEDYKDPSGFANTDHHLPPPPLFSPISFPFDYKYNRNPLTTTVTDAEGTVRVVSRKTTLKLHTIIIDFSSQHVPEEPAEALRQNYENLKKSPPQPGSLDAALLSCIEWLHKALEVKPIWLRKHLEDVAPADLRRVLKQALPYVTYIFKSGPWRFCNVKFGVDPKSDKKYWLFQSEYFRIPGLHFGVGEVSERILPPSLTNNNSLVSVSDFAISHHLLFTGTRLPHTVTYQVGDVTDPDVVQFLQTSSAGFFREAPDFQDGWINRQSIETVRRIIRYKLSRMVKEEPIEISKIEKIVHTEYVEREESDQEEASDIESENESMEEEESEDLKERIAQLDKSHPIRQLAGYVNQDDLQA</sequence>
<evidence type="ECO:0000259" key="6">
    <source>
        <dbReference type="Pfam" id="PF09734"/>
    </source>
</evidence>
<dbReference type="InterPro" id="IPR042536">
    <property type="entry name" value="TFIIIC_tauA_Sfc1"/>
</dbReference>
<dbReference type="eggNOG" id="KOG2473">
    <property type="taxonomic scope" value="Eukaryota"/>
</dbReference>
<dbReference type="Gene3D" id="3.30.200.160">
    <property type="entry name" value="TFIIIC, subcomplex tauA, subunit Sfc1, barrel domain"/>
    <property type="match status" value="1"/>
</dbReference>
<evidence type="ECO:0000256" key="1">
    <source>
        <dbReference type="ARBA" id="ARBA00004123"/>
    </source>
</evidence>
<evidence type="ECO:0000256" key="5">
    <source>
        <dbReference type="SAM" id="MobiDB-lite"/>
    </source>
</evidence>
<evidence type="ECO:0000256" key="3">
    <source>
        <dbReference type="ARBA" id="ARBA00023163"/>
    </source>
</evidence>
<dbReference type="GO" id="GO:0001003">
    <property type="term" value="F:RNA polymerase III type 2 promoter sequence-specific DNA binding"/>
    <property type="evidence" value="ECO:0007669"/>
    <property type="project" value="TreeGrafter"/>
</dbReference>
<dbReference type="OrthoDB" id="5598268at2759"/>
<dbReference type="STRING" id="294746.A5DH29"/>
<dbReference type="Pfam" id="PF17682">
    <property type="entry name" value="Tau95_N"/>
    <property type="match status" value="1"/>
</dbReference>
<dbReference type="FunCoup" id="A5DH29">
    <property type="interactions" value="43"/>
</dbReference>
<dbReference type="InterPro" id="IPR040454">
    <property type="entry name" value="TF_IIIC_Tfc1/Sfc1"/>
</dbReference>
<dbReference type="OMA" id="PWRNTYI"/>
<evidence type="ECO:0000256" key="2">
    <source>
        <dbReference type="ARBA" id="ARBA00023125"/>
    </source>
</evidence>
<dbReference type="Pfam" id="PF09734">
    <property type="entry name" value="Tau95"/>
    <property type="match status" value="1"/>
</dbReference>
<dbReference type="VEuPathDB" id="FungiDB:PGUG_02580"/>
<dbReference type="GO" id="GO:0001002">
    <property type="term" value="F:RNA polymerase III type 1 promoter sequence-specific DNA binding"/>
    <property type="evidence" value="ECO:0007669"/>
    <property type="project" value="TreeGrafter"/>
</dbReference>
<gene>
    <name evidence="8" type="ORF">PGUG_02580</name>
</gene>